<accession>A0A161TPH2</accession>
<evidence type="ECO:0000313" key="1">
    <source>
        <dbReference type="EMBL" id="KZD55698.1"/>
    </source>
</evidence>
<protein>
    <submittedName>
        <fullName evidence="1">Uncharacterized protein</fullName>
    </submittedName>
</protein>
<evidence type="ECO:0000313" key="2">
    <source>
        <dbReference type="Proteomes" id="UP000076482"/>
    </source>
</evidence>
<dbReference type="AlphaFoldDB" id="A0A161TPH2"/>
<dbReference type="Proteomes" id="UP000076482">
    <property type="component" value="Unassembled WGS sequence"/>
</dbReference>
<organism evidence="1 2">
    <name type="scientific">Bacillus cereus</name>
    <dbReference type="NCBI Taxonomy" id="1396"/>
    <lineage>
        <taxon>Bacteria</taxon>
        <taxon>Bacillati</taxon>
        <taxon>Bacillota</taxon>
        <taxon>Bacilli</taxon>
        <taxon>Bacillales</taxon>
        <taxon>Bacillaceae</taxon>
        <taxon>Bacillus</taxon>
        <taxon>Bacillus cereus group</taxon>
    </lineage>
</organism>
<dbReference type="PATRIC" id="fig|1396.535.peg.6012"/>
<proteinExistence type="predicted"/>
<gene>
    <name evidence="1" type="ORF">B4088_5443</name>
</gene>
<sequence length="433" mass="50271">MKQNVFVSGVSVDTLYIPDYIRVMNPDNESIVDIQRKANIQYLFCSINAADELYDSLFEIGCAYKRKFDAETKIWVVVNPALDKKIVEDVWFGLEMADEVFVEEDVLGVWDRLIKAEECRNNERFHYILDKKKIKRIKTVITEFCNSFVENKPFVVEDDNSSNIKENPVAVDAINEMDRYKLADNVMKNYCFKGMDFPLLREDVAKQIDYKLPQCFLSWFFNKKKEWDVNFYGFIHQFDQSEMKQIVPNKSVNNLQKSKAKIRGEEIKSKETLTEKQLKYLQHLVNRVGLGELPDMEKLTKDSARVLIAFFKKRPDLRYKKMTEEIKSMLEYVGQHTKGVVAAVKSIVAEEVNQEPIHFIPFDSVSPIDKKEIIKSWGMNARKKRYLLKLGADVVKGELVGFEGIINRNCVFLLNDGSKKVVAPQKLSEYVQG</sequence>
<reference evidence="1 2" key="1">
    <citation type="submission" date="2015-09" db="EMBL/GenBank/DDBJ databases">
        <title>Bacillus cereus food isolates.</title>
        <authorList>
            <person name="Boekhorst J."/>
        </authorList>
    </citation>
    <scope>NUCLEOTIDE SEQUENCE [LARGE SCALE GENOMIC DNA]</scope>
    <source>
        <strain evidence="1 2">B4088</strain>
    </source>
</reference>
<dbReference type="EMBL" id="LJKE01000104">
    <property type="protein sequence ID" value="KZD55698.1"/>
    <property type="molecule type" value="Genomic_DNA"/>
</dbReference>
<name>A0A161TPH2_BACCE</name>
<comment type="caution">
    <text evidence="1">The sequence shown here is derived from an EMBL/GenBank/DDBJ whole genome shotgun (WGS) entry which is preliminary data.</text>
</comment>
<dbReference type="RefSeq" id="WP_063262959.1">
    <property type="nucleotide sequence ID" value="NZ_LJKE01000104.1"/>
</dbReference>